<dbReference type="GO" id="GO:0005975">
    <property type="term" value="P:carbohydrate metabolic process"/>
    <property type="evidence" value="ECO:0007669"/>
    <property type="project" value="InterPro"/>
</dbReference>
<dbReference type="InterPro" id="IPR006104">
    <property type="entry name" value="Glyco_hydro_2_N"/>
</dbReference>
<dbReference type="InterPro" id="IPR006103">
    <property type="entry name" value="Glyco_hydro_2_cat"/>
</dbReference>
<evidence type="ECO:0000259" key="3">
    <source>
        <dbReference type="Pfam" id="PF02837"/>
    </source>
</evidence>
<dbReference type="Pfam" id="PF02836">
    <property type="entry name" value="Glyco_hydro_2_C"/>
    <property type="match status" value="1"/>
</dbReference>
<accession>A0A7X5VC38</accession>
<dbReference type="InterPro" id="IPR017853">
    <property type="entry name" value="GH"/>
</dbReference>
<evidence type="ECO:0000256" key="1">
    <source>
        <dbReference type="ARBA" id="ARBA00007401"/>
    </source>
</evidence>
<dbReference type="SUPFAM" id="SSF49303">
    <property type="entry name" value="beta-Galactosidase/glucuronidase domain"/>
    <property type="match status" value="1"/>
</dbReference>
<name>A0A7X5VC38_9ACTN</name>
<keyword evidence="5" id="KW-1185">Reference proteome</keyword>
<feature type="domain" description="Glycoside hydrolase family 2 catalytic" evidence="2">
    <location>
        <begin position="277"/>
        <end position="468"/>
    </location>
</feature>
<dbReference type="InterPro" id="IPR051913">
    <property type="entry name" value="GH2_Domain-Containing"/>
</dbReference>
<dbReference type="InterPro" id="IPR008979">
    <property type="entry name" value="Galactose-bd-like_sf"/>
</dbReference>
<evidence type="ECO:0008006" key="6">
    <source>
        <dbReference type="Google" id="ProtNLM"/>
    </source>
</evidence>
<dbReference type="PANTHER" id="PTHR42732">
    <property type="entry name" value="BETA-GALACTOSIDASE"/>
    <property type="match status" value="1"/>
</dbReference>
<dbReference type="Pfam" id="PF02837">
    <property type="entry name" value="Glyco_hydro_2_N"/>
    <property type="match status" value="1"/>
</dbReference>
<protein>
    <recommendedName>
        <fullName evidence="6">Glycoside hydrolase family 2</fullName>
    </recommendedName>
</protein>
<dbReference type="SUPFAM" id="SSF49785">
    <property type="entry name" value="Galactose-binding domain-like"/>
    <property type="match status" value="1"/>
</dbReference>
<comment type="caution">
    <text evidence="4">The sequence shown here is derived from an EMBL/GenBank/DDBJ whole genome shotgun (WGS) entry which is preliminary data.</text>
</comment>
<dbReference type="GO" id="GO:0004553">
    <property type="term" value="F:hydrolase activity, hydrolyzing O-glycosyl compounds"/>
    <property type="evidence" value="ECO:0007669"/>
    <property type="project" value="InterPro"/>
</dbReference>
<organism evidence="4 5">
    <name type="scientific">Kribbella shirazensis</name>
    <dbReference type="NCBI Taxonomy" id="1105143"/>
    <lineage>
        <taxon>Bacteria</taxon>
        <taxon>Bacillati</taxon>
        <taxon>Actinomycetota</taxon>
        <taxon>Actinomycetes</taxon>
        <taxon>Propionibacteriales</taxon>
        <taxon>Kribbellaceae</taxon>
        <taxon>Kribbella</taxon>
    </lineage>
</organism>
<dbReference type="Gene3D" id="3.20.20.80">
    <property type="entry name" value="Glycosidases"/>
    <property type="match status" value="1"/>
</dbReference>
<gene>
    <name evidence="4" type="ORF">BJY22_004197</name>
</gene>
<dbReference type="RefSeq" id="WP_167209311.1">
    <property type="nucleotide sequence ID" value="NZ_JAASRO010000001.1"/>
</dbReference>
<dbReference type="InterPro" id="IPR036156">
    <property type="entry name" value="Beta-gal/glucu_dom_sf"/>
</dbReference>
<comment type="similarity">
    <text evidence="1">Belongs to the glycosyl hydrolase 2 family.</text>
</comment>
<evidence type="ECO:0000313" key="4">
    <source>
        <dbReference type="EMBL" id="NIK58480.1"/>
    </source>
</evidence>
<evidence type="ECO:0000313" key="5">
    <source>
        <dbReference type="Proteomes" id="UP000555407"/>
    </source>
</evidence>
<dbReference type="EMBL" id="JAASRO010000001">
    <property type="protein sequence ID" value="NIK58480.1"/>
    <property type="molecule type" value="Genomic_DNA"/>
</dbReference>
<dbReference type="AlphaFoldDB" id="A0A7X5VC38"/>
<feature type="domain" description="Glycosyl hydrolases family 2 sugar binding" evidence="3">
    <location>
        <begin position="49"/>
        <end position="123"/>
    </location>
</feature>
<sequence>MTESDLPPVPHRVRAGWLDLCGEWEFGYDESFGRTITVPYPPESELSGIAEPGFHPVVWYRRTVELSRPAMGRCAVLHFGAVDYRATVWVNGQLVAEHAGGHTPFSADITSALDSGTQQVIVVRAEDQPEDVGQPRGKQDWQVEPHGIFYRRTTGIWQPVWIEQPPATYVTDLTWSADPAAGTVTLELRLNREPEAGSELAVTIRDGERQLLSQLVPVSSTEYRTVLRLPALDHPQEARKLLWSPEQPTLLDADLELRAPGLEPDRIGSYLGIRTAEIADGMFQLNGHPYFLRLVLEQGFWPESHLTAPDAAALRREVELIKELGFNGARIHQKVEDPRFLYWCDRLGLLVWGEMANAFVFTARTVERTVTEWLDVVRRDRTHPCIVTWVPLNESWGVPDIARAPEQQHYATALYHLTKALDPTRPVISNDGWEHTESDIWGVHDYTPYGDSIRERYGTPDELERTLTGSGPGRRKVLLGDPVRRGQPVVITEFGGLSYAPGAGENWFGYSTAADADDLLSRFSDLVSAIAETRELAGFCYTQFTDTLQETNGLLDEHRRPKVDAAKIREIVSQPSAAIPSEQVDLYRRRARKGR</sequence>
<proteinExistence type="inferred from homology"/>
<dbReference type="Proteomes" id="UP000555407">
    <property type="component" value="Unassembled WGS sequence"/>
</dbReference>
<dbReference type="Gene3D" id="2.60.120.260">
    <property type="entry name" value="Galactose-binding domain-like"/>
    <property type="match status" value="1"/>
</dbReference>
<reference evidence="4 5" key="1">
    <citation type="submission" date="2020-03" db="EMBL/GenBank/DDBJ databases">
        <title>Sequencing the genomes of 1000 actinobacteria strains.</title>
        <authorList>
            <person name="Klenk H.-P."/>
        </authorList>
    </citation>
    <scope>NUCLEOTIDE SEQUENCE [LARGE SCALE GENOMIC DNA]</scope>
    <source>
        <strain evidence="4 5">DSM 45490</strain>
    </source>
</reference>
<dbReference type="SUPFAM" id="SSF51445">
    <property type="entry name" value="(Trans)glycosidases"/>
    <property type="match status" value="1"/>
</dbReference>
<dbReference type="PANTHER" id="PTHR42732:SF3">
    <property type="entry name" value="HYDROLASE"/>
    <property type="match status" value="1"/>
</dbReference>
<evidence type="ECO:0000259" key="2">
    <source>
        <dbReference type="Pfam" id="PF02836"/>
    </source>
</evidence>